<evidence type="ECO:0000313" key="2">
    <source>
        <dbReference type="Proteomes" id="UP001280581"/>
    </source>
</evidence>
<dbReference type="Proteomes" id="UP001280581">
    <property type="component" value="Unassembled WGS sequence"/>
</dbReference>
<proteinExistence type="predicted"/>
<gene>
    <name evidence="1" type="ORF">GRF29_112g907451</name>
</gene>
<organism evidence="1 2">
    <name type="scientific">Pseudopithomyces chartarum</name>
    <dbReference type="NCBI Taxonomy" id="1892770"/>
    <lineage>
        <taxon>Eukaryota</taxon>
        <taxon>Fungi</taxon>
        <taxon>Dikarya</taxon>
        <taxon>Ascomycota</taxon>
        <taxon>Pezizomycotina</taxon>
        <taxon>Dothideomycetes</taxon>
        <taxon>Pleosporomycetidae</taxon>
        <taxon>Pleosporales</taxon>
        <taxon>Massarineae</taxon>
        <taxon>Didymosphaeriaceae</taxon>
        <taxon>Pseudopithomyces</taxon>
    </lineage>
</organism>
<evidence type="ECO:0000313" key="1">
    <source>
        <dbReference type="EMBL" id="KAK3203330.1"/>
    </source>
</evidence>
<dbReference type="PANTHER" id="PTHR38790">
    <property type="entry name" value="2EXR DOMAIN-CONTAINING PROTEIN-RELATED"/>
    <property type="match status" value="1"/>
</dbReference>
<accession>A0AAN6RFE4</accession>
<protein>
    <submittedName>
        <fullName evidence="1">Uncharacterized protein</fullName>
    </submittedName>
</protein>
<sequence length="302" mass="33769">MAESISPLLRLPLEIRLMIYEYLLLPSQIPSASHATSVANLLPDFHTYHFDDTNDAIFTLAVRTMDPYAGAQSSRSWKRRSTYHVRTGPFLTTTTPTTYRVLLSPYTAHLRHTVPSLLALNHQIHAEAAKVLYSTYTFSFHTSIEAAVPFFSDLTPIARGSIRQLALTKKGLPYTKEFDRSEWAALCAYLSKNLYLSSLDLSVAAGKPGDHGWDDVTPISKEAFELMQRMRKDWGSTVGGADLLWVEQMFELKGLQKMNIKALVEHCPGAVSETMAFWIAFGKSVEGGFKEWVKSIMIDGAA</sequence>
<reference evidence="1 2" key="1">
    <citation type="submission" date="2021-02" db="EMBL/GenBank/DDBJ databases">
        <title>Genome assembly of Pseudopithomyces chartarum.</title>
        <authorList>
            <person name="Jauregui R."/>
            <person name="Singh J."/>
            <person name="Voisey C."/>
        </authorList>
    </citation>
    <scope>NUCLEOTIDE SEQUENCE [LARGE SCALE GENOMIC DNA]</scope>
    <source>
        <strain evidence="1 2">AGR01</strain>
    </source>
</reference>
<comment type="caution">
    <text evidence="1">The sequence shown here is derived from an EMBL/GenBank/DDBJ whole genome shotgun (WGS) entry which is preliminary data.</text>
</comment>
<name>A0AAN6RFE4_9PLEO</name>
<keyword evidence="2" id="KW-1185">Reference proteome</keyword>
<dbReference type="AlphaFoldDB" id="A0AAN6RFE4"/>
<dbReference type="EMBL" id="WVTA01000011">
    <property type="protein sequence ID" value="KAK3203330.1"/>
    <property type="molecule type" value="Genomic_DNA"/>
</dbReference>